<organism evidence="2 3">
    <name type="scientific">Penicillium steckii</name>
    <dbReference type="NCBI Taxonomy" id="303698"/>
    <lineage>
        <taxon>Eukaryota</taxon>
        <taxon>Fungi</taxon>
        <taxon>Dikarya</taxon>
        <taxon>Ascomycota</taxon>
        <taxon>Pezizomycotina</taxon>
        <taxon>Eurotiomycetes</taxon>
        <taxon>Eurotiomycetidae</taxon>
        <taxon>Eurotiales</taxon>
        <taxon>Aspergillaceae</taxon>
        <taxon>Penicillium</taxon>
    </lineage>
</organism>
<dbReference type="Pfam" id="PF08450">
    <property type="entry name" value="SGL"/>
    <property type="match status" value="1"/>
</dbReference>
<dbReference type="Gene3D" id="2.120.10.30">
    <property type="entry name" value="TolB, C-terminal domain"/>
    <property type="match status" value="1"/>
</dbReference>
<evidence type="ECO:0000313" key="3">
    <source>
        <dbReference type="Proteomes" id="UP000191285"/>
    </source>
</evidence>
<protein>
    <recommendedName>
        <fullName evidence="1">SMP-30/Gluconolactonase/LRE-like region domain-containing protein</fullName>
    </recommendedName>
</protein>
<dbReference type="InterPro" id="IPR011042">
    <property type="entry name" value="6-blade_b-propeller_TolB-like"/>
</dbReference>
<evidence type="ECO:0000259" key="1">
    <source>
        <dbReference type="Pfam" id="PF08450"/>
    </source>
</evidence>
<dbReference type="EMBL" id="MLKD01000003">
    <property type="protein sequence ID" value="OQE28795.1"/>
    <property type="molecule type" value="Genomic_DNA"/>
</dbReference>
<dbReference type="InterPro" id="IPR052988">
    <property type="entry name" value="Oryzine_lactonohydrolase"/>
</dbReference>
<dbReference type="AlphaFoldDB" id="A0A1V6TQY3"/>
<keyword evidence="3" id="KW-1185">Reference proteome</keyword>
<dbReference type="PANTHER" id="PTHR47064">
    <property type="entry name" value="PUTATIVE (AFU_ORTHOLOGUE AFUA_1G08990)-RELATED"/>
    <property type="match status" value="1"/>
</dbReference>
<dbReference type="InterPro" id="IPR013658">
    <property type="entry name" value="SGL"/>
</dbReference>
<dbReference type="PANTHER" id="PTHR47064:SF2">
    <property type="entry name" value="SMP-30_GLUCONOLACTONASE_LRE-LIKE REGION DOMAIN-CONTAINING PROTEIN-RELATED"/>
    <property type="match status" value="1"/>
</dbReference>
<dbReference type="Proteomes" id="UP000191285">
    <property type="component" value="Unassembled WGS sequence"/>
</dbReference>
<evidence type="ECO:0000313" key="2">
    <source>
        <dbReference type="EMBL" id="OQE28795.1"/>
    </source>
</evidence>
<gene>
    <name evidence="2" type="ORF">PENSTE_c003G05015</name>
</gene>
<sequence>MFESTYLNALPAWLSSTPAKWAWVSMTAFASLPGHFNRTIFDAPWATETDNSTLSKALNYINTTNFVAYDERFLHIIGSEATVEHIQELDFQTHEAPCYIPETKQLLFVEWGKPGGDNGIHGWQYLLVVENNTLQKITTDPPVYNLHGCVHFQGKLYGVTDGYGDVETGKLVEIDPISWKATTLFDNFLGQPFAGFNDLEVDPEGNFWMTDSKSGWGRGIVDFTPPNDPSIYFVNRTTTQAKVVWKTTGNANGIAMGPSGKSIYIPDTGVSEFRPSNKNPHGRRMVWAFDLPDGKPVLVNQRFLMSPISYFYDGIRVSGEGWIFAGSGDGVDVIDPESGFVMGSIRTGGGDNIAVSMAFGDHEMWIVGKGGVWHVKNTKAKLKRDW</sequence>
<dbReference type="STRING" id="303698.A0A1V6TQY3"/>
<proteinExistence type="predicted"/>
<feature type="domain" description="SMP-30/Gluconolactonase/LRE-like region" evidence="1">
    <location>
        <begin position="171"/>
        <end position="363"/>
    </location>
</feature>
<accession>A0A1V6TQY3</accession>
<reference evidence="3" key="1">
    <citation type="journal article" date="2017" name="Nat. Microbiol.">
        <title>Global analysis of biosynthetic gene clusters reveals vast potential of secondary metabolite production in Penicillium species.</title>
        <authorList>
            <person name="Nielsen J.C."/>
            <person name="Grijseels S."/>
            <person name="Prigent S."/>
            <person name="Ji B."/>
            <person name="Dainat J."/>
            <person name="Nielsen K.F."/>
            <person name="Frisvad J.C."/>
            <person name="Workman M."/>
            <person name="Nielsen J."/>
        </authorList>
    </citation>
    <scope>NUCLEOTIDE SEQUENCE [LARGE SCALE GENOMIC DNA]</scope>
    <source>
        <strain evidence="3">IBT 24891</strain>
    </source>
</reference>
<dbReference type="OrthoDB" id="423498at2759"/>
<name>A0A1V6TQY3_9EURO</name>
<comment type="caution">
    <text evidence="2">The sequence shown here is derived from an EMBL/GenBank/DDBJ whole genome shotgun (WGS) entry which is preliminary data.</text>
</comment>
<dbReference type="SUPFAM" id="SSF63829">
    <property type="entry name" value="Calcium-dependent phosphotriesterase"/>
    <property type="match status" value="1"/>
</dbReference>